<gene>
    <name evidence="1" type="ORF">ZBT109_1506</name>
</gene>
<reference evidence="1 2" key="1">
    <citation type="submission" date="2018-09" db="EMBL/GenBank/DDBJ databases">
        <title>Zymobacter palmae IAM14233 (=T109) whole genome analysis.</title>
        <authorList>
            <person name="Yanase H."/>
        </authorList>
    </citation>
    <scope>NUCLEOTIDE SEQUENCE [LARGE SCALE GENOMIC DNA]</scope>
    <source>
        <strain evidence="1 2">IAM14233</strain>
    </source>
</reference>
<dbReference type="KEGG" id="zpl:ZBT109_1506"/>
<keyword evidence="2" id="KW-1185">Reference proteome</keyword>
<sequence length="147" mass="16552">MPKNGCAMPPIFGTESHPFCSQVFAHFHKNRAEHVFARAITTISPIGIFGRVLYQQTISRAEQQRAGFFMLRELLQHSMAHHFILDAFPVLSQRQLAVAADFCCFTCLEAALNLSLDSRIKKLLCLEIVFDCPPARFAFPKAITVKV</sequence>
<organism evidence="1 2">
    <name type="scientific">Zymobacter palmae</name>
    <dbReference type="NCBI Taxonomy" id="33074"/>
    <lineage>
        <taxon>Bacteria</taxon>
        <taxon>Pseudomonadati</taxon>
        <taxon>Pseudomonadota</taxon>
        <taxon>Gammaproteobacteria</taxon>
        <taxon>Oceanospirillales</taxon>
        <taxon>Halomonadaceae</taxon>
        <taxon>Zymobacter group</taxon>
        <taxon>Zymobacter</taxon>
    </lineage>
</organism>
<protein>
    <submittedName>
        <fullName evidence="1">Uncharacterized protein conserved in bacteria</fullName>
    </submittedName>
</protein>
<evidence type="ECO:0000313" key="2">
    <source>
        <dbReference type="Proteomes" id="UP000267342"/>
    </source>
</evidence>
<dbReference type="AlphaFoldDB" id="A0A348HF64"/>
<dbReference type="EMBL" id="AP018933">
    <property type="protein sequence ID" value="BBG30266.1"/>
    <property type="molecule type" value="Genomic_DNA"/>
</dbReference>
<name>A0A348HF64_9GAMM</name>
<evidence type="ECO:0000313" key="1">
    <source>
        <dbReference type="EMBL" id="BBG30266.1"/>
    </source>
</evidence>
<dbReference type="Proteomes" id="UP000267342">
    <property type="component" value="Chromosome"/>
</dbReference>
<accession>A0A348HF64</accession>
<proteinExistence type="predicted"/>